<dbReference type="Pfam" id="PF25989">
    <property type="entry name" value="YknX_C"/>
    <property type="match status" value="1"/>
</dbReference>
<evidence type="ECO:0000256" key="1">
    <source>
        <dbReference type="ARBA" id="ARBA00009477"/>
    </source>
</evidence>
<dbReference type="Pfam" id="PF25954">
    <property type="entry name" value="Beta-barrel_RND_2"/>
    <property type="match status" value="1"/>
</dbReference>
<dbReference type="GO" id="GO:1990281">
    <property type="term" value="C:efflux pump complex"/>
    <property type="evidence" value="ECO:0007669"/>
    <property type="project" value="TreeGrafter"/>
</dbReference>
<dbReference type="InterPro" id="IPR058625">
    <property type="entry name" value="MdtA-like_BSH"/>
</dbReference>
<keyword evidence="6" id="KW-0449">Lipoprotein</keyword>
<protein>
    <submittedName>
        <fullName evidence="6">Efflux pump, RND family, membrane fusion lipoprotein</fullName>
    </submittedName>
</protein>
<dbReference type="Gene3D" id="1.10.287.470">
    <property type="entry name" value="Helix hairpin bin"/>
    <property type="match status" value="1"/>
</dbReference>
<comment type="similarity">
    <text evidence="1">Belongs to the membrane fusion protein (MFP) (TC 8.A.1) family.</text>
</comment>
<dbReference type="HOGENOM" id="CLU_018816_1_2_7"/>
<dbReference type="Gene3D" id="2.40.420.20">
    <property type="match status" value="1"/>
</dbReference>
<reference evidence="6 7" key="1">
    <citation type="submission" date="2008-07" db="EMBL/GenBank/DDBJ databases">
        <title>Complete sequence of Geobacter bemidjiensis BEM.</title>
        <authorList>
            <consortium name="US DOE Joint Genome Institute"/>
            <person name="Lucas S."/>
            <person name="Copeland A."/>
            <person name="Lapidus A."/>
            <person name="Glavina del Rio T."/>
            <person name="Dalin E."/>
            <person name="Tice H."/>
            <person name="Bruce D."/>
            <person name="Goodwin L."/>
            <person name="Pitluck S."/>
            <person name="Kiss H."/>
            <person name="Brettin T."/>
            <person name="Detter J.C."/>
            <person name="Han C."/>
            <person name="Kuske C.R."/>
            <person name="Schmutz J."/>
            <person name="Larimer F."/>
            <person name="Land M."/>
            <person name="Hauser L."/>
            <person name="Kyrpides N."/>
            <person name="Lykidis A."/>
            <person name="Lovley D."/>
            <person name="Richardson P."/>
        </authorList>
    </citation>
    <scope>NUCLEOTIDE SEQUENCE [LARGE SCALE GENOMIC DNA]</scope>
    <source>
        <strain evidence="7">ATCC BAA-1014 / DSM 16622 / JCM 12645 / Bem</strain>
    </source>
</reference>
<dbReference type="OrthoDB" id="5392603at2"/>
<dbReference type="STRING" id="404380.Gbem_4005"/>
<evidence type="ECO:0000259" key="4">
    <source>
        <dbReference type="Pfam" id="PF25954"/>
    </source>
</evidence>
<dbReference type="PANTHER" id="PTHR30469:SF38">
    <property type="entry name" value="HLYD FAMILY SECRETION PROTEIN"/>
    <property type="match status" value="1"/>
</dbReference>
<feature type="domain" description="Multidrug resistance protein MdtA-like barrel-sandwich hybrid" evidence="3">
    <location>
        <begin position="64"/>
        <end position="215"/>
    </location>
</feature>
<dbReference type="Proteomes" id="UP000008825">
    <property type="component" value="Chromosome"/>
</dbReference>
<name>B5EG84_CITBB</name>
<reference evidence="6 7" key="2">
    <citation type="journal article" date="2010" name="BMC Genomics">
        <title>The genome of Geobacter bemidjiensis, exemplar for the subsurface clade of Geobacter species that predominate in Fe(III)-reducing subsurface environments.</title>
        <authorList>
            <person name="Aklujkar M."/>
            <person name="Young N.D."/>
            <person name="Holmes D."/>
            <person name="Chavan M."/>
            <person name="Risso C."/>
            <person name="Kiss H.E."/>
            <person name="Han C.S."/>
            <person name="Land M.L."/>
            <person name="Lovley D.R."/>
        </authorList>
    </citation>
    <scope>NUCLEOTIDE SEQUENCE [LARGE SCALE GENOMIC DNA]</scope>
    <source>
        <strain evidence="7">ATCC BAA-1014 / DSM 16622 / JCM 12645 / Bem</strain>
    </source>
</reference>
<dbReference type="EMBL" id="CP001124">
    <property type="protein sequence ID" value="ACH40997.1"/>
    <property type="molecule type" value="Genomic_DNA"/>
</dbReference>
<dbReference type="eggNOG" id="COG0845">
    <property type="taxonomic scope" value="Bacteria"/>
</dbReference>
<dbReference type="AlphaFoldDB" id="B5EG84"/>
<dbReference type="KEGG" id="gbm:Gbem_4005"/>
<accession>B5EG84</accession>
<dbReference type="Gene3D" id="2.40.50.100">
    <property type="match status" value="1"/>
</dbReference>
<dbReference type="PROSITE" id="PS51257">
    <property type="entry name" value="PROKAR_LIPOPROTEIN"/>
    <property type="match status" value="1"/>
</dbReference>
<feature type="coiled-coil region" evidence="2">
    <location>
        <begin position="150"/>
        <end position="184"/>
    </location>
</feature>
<keyword evidence="2" id="KW-0175">Coiled coil</keyword>
<dbReference type="Gene3D" id="2.40.30.170">
    <property type="match status" value="1"/>
</dbReference>
<dbReference type="NCBIfam" id="TIGR01730">
    <property type="entry name" value="RND_mfp"/>
    <property type="match status" value="1"/>
</dbReference>
<dbReference type="InterPro" id="IPR006143">
    <property type="entry name" value="RND_pump_MFP"/>
</dbReference>
<evidence type="ECO:0000313" key="6">
    <source>
        <dbReference type="EMBL" id="ACH40997.1"/>
    </source>
</evidence>
<feature type="domain" description="YknX-like C-terminal permuted SH3-like" evidence="5">
    <location>
        <begin position="318"/>
        <end position="379"/>
    </location>
</feature>
<gene>
    <name evidence="6" type="ordered locus">Gbem_4005</name>
</gene>
<keyword evidence="7" id="KW-1185">Reference proteome</keyword>
<dbReference type="InterPro" id="IPR058637">
    <property type="entry name" value="YknX-like_C"/>
</dbReference>
<dbReference type="SUPFAM" id="SSF111369">
    <property type="entry name" value="HlyD-like secretion proteins"/>
    <property type="match status" value="1"/>
</dbReference>
<dbReference type="Pfam" id="PF25917">
    <property type="entry name" value="BSH_RND"/>
    <property type="match status" value="1"/>
</dbReference>
<dbReference type="GO" id="GO:0015562">
    <property type="term" value="F:efflux transmembrane transporter activity"/>
    <property type="evidence" value="ECO:0007669"/>
    <property type="project" value="TreeGrafter"/>
</dbReference>
<dbReference type="InterPro" id="IPR058792">
    <property type="entry name" value="Beta-barrel_RND_2"/>
</dbReference>
<feature type="coiled-coil region" evidence="2">
    <location>
        <begin position="98"/>
        <end position="125"/>
    </location>
</feature>
<feature type="domain" description="CusB-like beta-barrel" evidence="4">
    <location>
        <begin position="229"/>
        <end position="300"/>
    </location>
</feature>
<evidence type="ECO:0000259" key="5">
    <source>
        <dbReference type="Pfam" id="PF25989"/>
    </source>
</evidence>
<organism evidence="6 7">
    <name type="scientific">Citrifermentans bemidjiense (strain ATCC BAA-1014 / DSM 16622 / JCM 12645 / Bem)</name>
    <name type="common">Geobacter bemidjiensis</name>
    <dbReference type="NCBI Taxonomy" id="404380"/>
    <lineage>
        <taxon>Bacteria</taxon>
        <taxon>Pseudomonadati</taxon>
        <taxon>Thermodesulfobacteriota</taxon>
        <taxon>Desulfuromonadia</taxon>
        <taxon>Geobacterales</taxon>
        <taxon>Geobacteraceae</taxon>
        <taxon>Citrifermentans</taxon>
    </lineage>
</organism>
<evidence type="ECO:0000256" key="2">
    <source>
        <dbReference type="SAM" id="Coils"/>
    </source>
</evidence>
<proteinExistence type="inferred from homology"/>
<dbReference type="PANTHER" id="PTHR30469">
    <property type="entry name" value="MULTIDRUG RESISTANCE PROTEIN MDTA"/>
    <property type="match status" value="1"/>
</dbReference>
<evidence type="ECO:0000313" key="7">
    <source>
        <dbReference type="Proteomes" id="UP000008825"/>
    </source>
</evidence>
<dbReference type="RefSeq" id="WP_012532434.1">
    <property type="nucleotide sequence ID" value="NC_011146.1"/>
</dbReference>
<sequence>MKTSNLVLAALGATLLLGGGTGCSGKSEAKVPAGAPLIAVEVLPVKGSDLIDGIDVTGTLAAKNEAEVKTEIPGLVKELYVTEWVRVRKGQPLARIGLAETEALVKRAEANVQNARASLIQVKVAADRSEREKERQIKLKQAGLATQQSVDDAVSDSEAAKARIEAARAQIRAGEEELSQLRVRLSKGMVRSPIDGVVAFKDVNVGSLTSDAAAAKPIFKIVDNRLMNLTVTVPSSQMAAVKLGQPLQFVTDGVPGKTFTGKVMFINPSVEEADRSLKVIAEVPNVPEVLKGGLFVKGKIVTGSRKDVLQVPRATLAALDLDRRSGYLFVVENGVARRREVATGAVSGELVEILSGVKGGEQVIGRGGFNVKDGDRVQVANLPSSRP</sequence>
<evidence type="ECO:0000259" key="3">
    <source>
        <dbReference type="Pfam" id="PF25917"/>
    </source>
</evidence>